<dbReference type="Gene3D" id="1.20.58.520">
    <property type="entry name" value="Amidohydrolase"/>
    <property type="match status" value="1"/>
</dbReference>
<dbReference type="Proteomes" id="UP000243524">
    <property type="component" value="Unassembled WGS sequence"/>
</dbReference>
<evidence type="ECO:0000313" key="2">
    <source>
        <dbReference type="EMBL" id="PKR76697.1"/>
    </source>
</evidence>
<dbReference type="SUPFAM" id="SSF51556">
    <property type="entry name" value="Metallo-dependent hydrolases"/>
    <property type="match status" value="1"/>
</dbReference>
<dbReference type="Pfam" id="PF01979">
    <property type="entry name" value="Amidohydro_1"/>
    <property type="match status" value="1"/>
</dbReference>
<sequence>MNNHYLIKNAKVLDLENENFVEASIEVEGGRIVELHNPDFEFPHVVDFKGKYVIPGLIDMHVHIKDGHAPYFLAAGVTTVRNTGGNVCELKGLINAPTEAPTPRVYSADRMIDGPPGLWGATSPWNMNTTDPEIARKEVRRQAEAGANLIKVYGLLPSHVMNQVVDEANKLGLEVSCDLIHSSDVNAVEAARIGVTWNEHASGVIQAMYSEWTMGADDSVWENVPFDVPDEEKIREVCQVWLDHGVKLCPTMVLFDQMDRQRNVWKADDFLTSEIEKEEQLMAQWKAISQHEKALKRLGIQSKMNRTIARVYKEMGGVVVAGTDTPAGIYSWPGLALHRELELFVRSGFTEIEALRAATSIASESIGLSDLGDIRAGKIADLVILDKNPLEDIRHTKEIHWVIKGGKILTQKEILENLPDQGSIMANLHRFIDEFHDEVSEDWYDDIKQELNEG</sequence>
<dbReference type="OrthoDB" id="9797498at2"/>
<keyword evidence="3" id="KW-1185">Reference proteome</keyword>
<dbReference type="AlphaFoldDB" id="A0A2I0QQT5"/>
<dbReference type="InterPro" id="IPR006680">
    <property type="entry name" value="Amidohydro-rel"/>
</dbReference>
<dbReference type="EMBL" id="PJNH01000004">
    <property type="protein sequence ID" value="PKR76697.1"/>
    <property type="molecule type" value="Genomic_DNA"/>
</dbReference>
<dbReference type="RefSeq" id="WP_101332447.1">
    <property type="nucleotide sequence ID" value="NZ_PJNH01000004.1"/>
</dbReference>
<dbReference type="SUPFAM" id="SSF51338">
    <property type="entry name" value="Composite domain of metallo-dependent hydrolases"/>
    <property type="match status" value="1"/>
</dbReference>
<evidence type="ECO:0000259" key="1">
    <source>
        <dbReference type="Pfam" id="PF01979"/>
    </source>
</evidence>
<dbReference type="Gene3D" id="2.30.40.10">
    <property type="entry name" value="Urease, subunit C, domain 1"/>
    <property type="match status" value="1"/>
</dbReference>
<proteinExistence type="predicted"/>
<accession>A0A2I0QQT5</accession>
<dbReference type="InterPro" id="IPR051781">
    <property type="entry name" value="Metallo-dep_Hydrolase"/>
</dbReference>
<name>A0A2I0QQT5_9BACI</name>
<reference evidence="2 3" key="1">
    <citation type="submission" date="2017-06" db="EMBL/GenBank/DDBJ databases">
        <title>the draft geome sequence of Illustriluteabacillus marina B3227.</title>
        <authorList>
            <person name="He R.-H."/>
            <person name="Du Z.-J."/>
        </authorList>
    </citation>
    <scope>NUCLEOTIDE SEQUENCE [LARGE SCALE GENOMIC DNA]</scope>
    <source>
        <strain evidence="2 3">B3227</strain>
    </source>
</reference>
<dbReference type="PANTHER" id="PTHR43135:SF3">
    <property type="entry name" value="ALPHA-D-RIBOSE 1-METHYLPHOSPHONATE 5-TRIPHOSPHATE DIPHOSPHATASE"/>
    <property type="match status" value="1"/>
</dbReference>
<organism evidence="2 3">
    <name type="scientific">Halalkalibacillus sediminis</name>
    <dbReference type="NCBI Taxonomy" id="2018042"/>
    <lineage>
        <taxon>Bacteria</taxon>
        <taxon>Bacillati</taxon>
        <taxon>Bacillota</taxon>
        <taxon>Bacilli</taxon>
        <taxon>Bacillales</taxon>
        <taxon>Bacillaceae</taxon>
        <taxon>Halalkalibacillus</taxon>
    </lineage>
</organism>
<dbReference type="Gene3D" id="3.40.50.10910">
    <property type="entry name" value="Amidohydrolase"/>
    <property type="match status" value="1"/>
</dbReference>
<feature type="domain" description="Amidohydrolase-related" evidence="1">
    <location>
        <begin position="52"/>
        <end position="408"/>
    </location>
</feature>
<dbReference type="GO" id="GO:0016810">
    <property type="term" value="F:hydrolase activity, acting on carbon-nitrogen (but not peptide) bonds"/>
    <property type="evidence" value="ECO:0007669"/>
    <property type="project" value="InterPro"/>
</dbReference>
<evidence type="ECO:0000313" key="3">
    <source>
        <dbReference type="Proteomes" id="UP000243524"/>
    </source>
</evidence>
<dbReference type="PANTHER" id="PTHR43135">
    <property type="entry name" value="ALPHA-D-RIBOSE 1-METHYLPHOSPHONATE 5-TRIPHOSPHATE DIPHOSPHATASE"/>
    <property type="match status" value="1"/>
</dbReference>
<gene>
    <name evidence="2" type="ORF">CEY16_12830</name>
</gene>
<comment type="caution">
    <text evidence="2">The sequence shown here is derived from an EMBL/GenBank/DDBJ whole genome shotgun (WGS) entry which is preliminary data.</text>
</comment>
<dbReference type="InterPro" id="IPR032466">
    <property type="entry name" value="Metal_Hydrolase"/>
</dbReference>
<protein>
    <submittedName>
        <fullName evidence="2">Imidazolonepropionase</fullName>
    </submittedName>
</protein>
<dbReference type="Gene3D" id="3.30.110.90">
    <property type="entry name" value="Amidohydrolase"/>
    <property type="match status" value="1"/>
</dbReference>
<dbReference type="InterPro" id="IPR011059">
    <property type="entry name" value="Metal-dep_hydrolase_composite"/>
</dbReference>